<dbReference type="Proteomes" id="UP000597444">
    <property type="component" value="Unassembled WGS sequence"/>
</dbReference>
<sequence length="49" mass="5236">MQIAVTFASTTLRGVGPDAAFIVRHLKRWLHSSVRPSSPGSSILAESTV</sequence>
<dbReference type="EMBL" id="BNJK01000001">
    <property type="protein sequence ID" value="GHO95099.1"/>
    <property type="molecule type" value="Genomic_DNA"/>
</dbReference>
<organism evidence="1 2">
    <name type="scientific">Reticulibacter mediterranei</name>
    <dbReference type="NCBI Taxonomy" id="2778369"/>
    <lineage>
        <taxon>Bacteria</taxon>
        <taxon>Bacillati</taxon>
        <taxon>Chloroflexota</taxon>
        <taxon>Ktedonobacteria</taxon>
        <taxon>Ktedonobacterales</taxon>
        <taxon>Reticulibacteraceae</taxon>
        <taxon>Reticulibacter</taxon>
    </lineage>
</organism>
<dbReference type="AlphaFoldDB" id="A0A8J3IGK6"/>
<protein>
    <submittedName>
        <fullName evidence="1">Uncharacterized protein</fullName>
    </submittedName>
</protein>
<name>A0A8J3IGK6_9CHLR</name>
<evidence type="ECO:0000313" key="1">
    <source>
        <dbReference type="EMBL" id="GHO95099.1"/>
    </source>
</evidence>
<evidence type="ECO:0000313" key="2">
    <source>
        <dbReference type="Proteomes" id="UP000597444"/>
    </source>
</evidence>
<proteinExistence type="predicted"/>
<accession>A0A8J3IGK6</accession>
<reference evidence="1" key="1">
    <citation type="submission" date="2020-10" db="EMBL/GenBank/DDBJ databases">
        <title>Taxonomic study of unclassified bacteria belonging to the class Ktedonobacteria.</title>
        <authorList>
            <person name="Yabe S."/>
            <person name="Wang C.M."/>
            <person name="Zheng Y."/>
            <person name="Sakai Y."/>
            <person name="Cavaletti L."/>
            <person name="Monciardini P."/>
            <person name="Donadio S."/>
        </authorList>
    </citation>
    <scope>NUCLEOTIDE SEQUENCE</scope>
    <source>
        <strain evidence="1">ID150040</strain>
    </source>
</reference>
<keyword evidence="2" id="KW-1185">Reference proteome</keyword>
<gene>
    <name evidence="1" type="ORF">KSF_051470</name>
</gene>
<comment type="caution">
    <text evidence="1">The sequence shown here is derived from an EMBL/GenBank/DDBJ whole genome shotgun (WGS) entry which is preliminary data.</text>
</comment>